<organism evidence="3 4">
    <name type="scientific">Actinomadura madurae</name>
    <dbReference type="NCBI Taxonomy" id="1993"/>
    <lineage>
        <taxon>Bacteria</taxon>
        <taxon>Bacillati</taxon>
        <taxon>Actinomycetota</taxon>
        <taxon>Actinomycetes</taxon>
        <taxon>Streptosporangiales</taxon>
        <taxon>Thermomonosporaceae</taxon>
        <taxon>Actinomadura</taxon>
    </lineage>
</organism>
<dbReference type="Gene3D" id="3.40.50.620">
    <property type="entry name" value="HUPs"/>
    <property type="match status" value="1"/>
</dbReference>
<proteinExistence type="predicted"/>
<evidence type="ECO:0000256" key="1">
    <source>
        <dbReference type="SAM" id="MobiDB-lite"/>
    </source>
</evidence>
<feature type="compositionally biased region" description="Basic and acidic residues" evidence="1">
    <location>
        <begin position="1"/>
        <end position="12"/>
    </location>
</feature>
<evidence type="ECO:0000313" key="3">
    <source>
        <dbReference type="EMBL" id="SFO39817.1"/>
    </source>
</evidence>
<evidence type="ECO:0000313" key="4">
    <source>
        <dbReference type="Proteomes" id="UP000183413"/>
    </source>
</evidence>
<accession>A0A1I5GV38</accession>
<keyword evidence="4" id="KW-1185">Reference proteome</keyword>
<dbReference type="InterPro" id="IPR001962">
    <property type="entry name" value="Asn_synthase"/>
</dbReference>
<dbReference type="InParanoid" id="A0A1I5GV38"/>
<protein>
    <submittedName>
        <fullName evidence="3">Asparagine synthase (Glutamine-hydrolysing)</fullName>
    </submittedName>
</protein>
<dbReference type="InterPro" id="IPR014729">
    <property type="entry name" value="Rossmann-like_a/b/a_fold"/>
</dbReference>
<evidence type="ECO:0000259" key="2">
    <source>
        <dbReference type="Pfam" id="PF00733"/>
    </source>
</evidence>
<gene>
    <name evidence="3" type="ORF">SAMN04489713_105423</name>
</gene>
<dbReference type="SUPFAM" id="SSF52402">
    <property type="entry name" value="Adenine nucleotide alpha hydrolases-like"/>
    <property type="match status" value="1"/>
</dbReference>
<reference evidence="3 4" key="1">
    <citation type="submission" date="2016-10" db="EMBL/GenBank/DDBJ databases">
        <authorList>
            <person name="de Groot N.N."/>
        </authorList>
    </citation>
    <scope>NUCLEOTIDE SEQUENCE [LARGE SCALE GENOMIC DNA]</scope>
    <source>
        <strain evidence="3 4">DSM 43067</strain>
    </source>
</reference>
<dbReference type="eggNOG" id="ENOG5031Z55">
    <property type="taxonomic scope" value="Bacteria"/>
</dbReference>
<dbReference type="RefSeq" id="WP_075021608.1">
    <property type="nucleotide sequence ID" value="NZ_FOVH01000005.1"/>
</dbReference>
<sequence>MKAPDRVQEEGVSRFTGGPLFLSEADGRRSADPLEIAPARRFSLASLAPSFANPWVDGEFRPACPWEGVRRVDAPPVLPPPGSSDPAELPARFRAAVEASMGDADTVVVMFSGGIDSTAVLWHAHEACRRQGRRLAVVTWGLRDQFGRSTGMVAERSLRGLGLDLDITVVPTEWRSLPEPPWSPAGPRHDYYVGLFQASVDLAEEMGAGVMLWGEGGDEILGACHYLTRDLARSRRWRDLRAYLWGSVNGESMAATAAELAAFAAPRLPVGLSRRLYTAFELSAFLRDLPEPVLRPPYQEIARVRRREWLDERAATFAERDHGRDWTQAAMWDLCFPFALDPYPLSAGVAQRSPFFDDAFLGYALGLPTSARFRRLSPYPYHWYKALHFRLIPSRAHRALPTFSQDYYPEFRRHALEVLPDGPLECVRLGLLRPLDRLDLERVHLRLPIVVRNIERWVAGALEHGAEPVGVEA</sequence>
<dbReference type="STRING" id="1993.SAMN04489713_105423"/>
<feature type="region of interest" description="Disordered" evidence="1">
    <location>
        <begin position="1"/>
        <end position="29"/>
    </location>
</feature>
<dbReference type="AlphaFoldDB" id="A0A1I5GV38"/>
<dbReference type="Proteomes" id="UP000183413">
    <property type="component" value="Unassembled WGS sequence"/>
</dbReference>
<dbReference type="GO" id="GO:0004066">
    <property type="term" value="F:asparagine synthase (glutamine-hydrolyzing) activity"/>
    <property type="evidence" value="ECO:0007669"/>
    <property type="project" value="InterPro"/>
</dbReference>
<name>A0A1I5GV38_9ACTN</name>
<feature type="domain" description="Asparagine synthetase" evidence="2">
    <location>
        <begin position="91"/>
        <end position="375"/>
    </location>
</feature>
<dbReference type="GO" id="GO:0006529">
    <property type="term" value="P:asparagine biosynthetic process"/>
    <property type="evidence" value="ECO:0007669"/>
    <property type="project" value="InterPro"/>
</dbReference>
<dbReference type="Pfam" id="PF00733">
    <property type="entry name" value="Asn_synthase"/>
    <property type="match status" value="1"/>
</dbReference>
<dbReference type="EMBL" id="FOVH01000005">
    <property type="protein sequence ID" value="SFO39817.1"/>
    <property type="molecule type" value="Genomic_DNA"/>
</dbReference>